<name>A0ABR4LZB1_9EURO</name>
<dbReference type="Proteomes" id="UP001610432">
    <property type="component" value="Unassembled WGS sequence"/>
</dbReference>
<evidence type="ECO:0000313" key="1">
    <source>
        <dbReference type="EMBL" id="KAL2869883.1"/>
    </source>
</evidence>
<reference evidence="1 2" key="1">
    <citation type="submission" date="2024-07" db="EMBL/GenBank/DDBJ databases">
        <title>Section-level genome sequencing and comparative genomics of Aspergillus sections Usti and Cavernicolus.</title>
        <authorList>
            <consortium name="Lawrence Berkeley National Laboratory"/>
            <person name="Nybo J.L."/>
            <person name="Vesth T.C."/>
            <person name="Theobald S."/>
            <person name="Frisvad J.C."/>
            <person name="Larsen T.O."/>
            <person name="Kjaerboelling I."/>
            <person name="Rothschild-Mancinelli K."/>
            <person name="Lyhne E.K."/>
            <person name="Kogle M.E."/>
            <person name="Barry K."/>
            <person name="Clum A."/>
            <person name="Na H."/>
            <person name="Ledsgaard L."/>
            <person name="Lin J."/>
            <person name="Lipzen A."/>
            <person name="Kuo A."/>
            <person name="Riley R."/>
            <person name="Mondo S."/>
            <person name="Labutti K."/>
            <person name="Haridas S."/>
            <person name="Pangalinan J."/>
            <person name="Salamov A.A."/>
            <person name="Simmons B.A."/>
            <person name="Magnuson J.K."/>
            <person name="Chen J."/>
            <person name="Drula E."/>
            <person name="Henrissat B."/>
            <person name="Wiebenga A."/>
            <person name="Lubbers R.J."/>
            <person name="Gomes A.C."/>
            <person name="Macurrencykelacurrency M.R."/>
            <person name="Stajich J."/>
            <person name="Grigoriev I.V."/>
            <person name="Mortensen U.H."/>
            <person name="De Vries R.P."/>
            <person name="Baker S.E."/>
            <person name="Andersen M.R."/>
        </authorList>
    </citation>
    <scope>NUCLEOTIDE SEQUENCE [LARGE SCALE GENOMIC DNA]</scope>
    <source>
        <strain evidence="1 2">CBS 449.75</strain>
    </source>
</reference>
<gene>
    <name evidence="1" type="ORF">BJX67DRAFT_378929</name>
</gene>
<comment type="caution">
    <text evidence="1">The sequence shown here is derived from an EMBL/GenBank/DDBJ whole genome shotgun (WGS) entry which is preliminary data.</text>
</comment>
<dbReference type="GeneID" id="98147511"/>
<evidence type="ECO:0000313" key="2">
    <source>
        <dbReference type="Proteomes" id="UP001610432"/>
    </source>
</evidence>
<organism evidence="1 2">
    <name type="scientific">Aspergillus lucknowensis</name>
    <dbReference type="NCBI Taxonomy" id="176173"/>
    <lineage>
        <taxon>Eukaryota</taxon>
        <taxon>Fungi</taxon>
        <taxon>Dikarya</taxon>
        <taxon>Ascomycota</taxon>
        <taxon>Pezizomycotina</taxon>
        <taxon>Eurotiomycetes</taxon>
        <taxon>Eurotiomycetidae</taxon>
        <taxon>Eurotiales</taxon>
        <taxon>Aspergillaceae</taxon>
        <taxon>Aspergillus</taxon>
        <taxon>Aspergillus subgen. Nidulantes</taxon>
    </lineage>
</organism>
<dbReference type="EMBL" id="JBFXLQ010000008">
    <property type="protein sequence ID" value="KAL2869883.1"/>
    <property type="molecule type" value="Genomic_DNA"/>
</dbReference>
<protein>
    <submittedName>
        <fullName evidence="1">Uncharacterized protein</fullName>
    </submittedName>
</protein>
<proteinExistence type="predicted"/>
<accession>A0ABR4LZB1</accession>
<keyword evidence="2" id="KW-1185">Reference proteome</keyword>
<dbReference type="RefSeq" id="XP_070888862.1">
    <property type="nucleotide sequence ID" value="XM_071032439.1"/>
</dbReference>
<sequence>MAIPRAETTQMPKDRFLDAFNLLNKSPPASMYSKKSIPRYRPFLWCLRRYPLGPSIWCGTHALTCHLPSAVLFILNPLNSGINAQPKVINRPPQMQRTVLRVTTFAAPVDGQFLDPLECSSIRQVDDFYPAGLAQFEFCDTVESAGQFVEIYQGLGVELWGAH</sequence>